<dbReference type="GO" id="GO:0016887">
    <property type="term" value="F:ATP hydrolysis activity"/>
    <property type="evidence" value="ECO:0007669"/>
    <property type="project" value="InterPro"/>
</dbReference>
<evidence type="ECO:0000256" key="5">
    <source>
        <dbReference type="ARBA" id="ARBA00022741"/>
    </source>
</evidence>
<evidence type="ECO:0000259" key="10">
    <source>
        <dbReference type="PROSITE" id="PS50893"/>
    </source>
</evidence>
<comment type="caution">
    <text evidence="11">The sequence shown here is derived from an EMBL/GenBank/DDBJ whole genome shotgun (WGS) entry which is preliminary data.</text>
</comment>
<evidence type="ECO:0000313" key="12">
    <source>
        <dbReference type="Proteomes" id="UP000029096"/>
    </source>
</evidence>
<keyword evidence="11" id="KW-0378">Hydrolase</keyword>
<dbReference type="EC" id="3.6.3.31" evidence="11"/>
<comment type="similarity">
    <text evidence="2">Belongs to the ABC transporter superfamily.</text>
</comment>
<keyword evidence="8" id="KW-0472">Membrane</keyword>
<accession>A0A086ZEF6</accession>
<evidence type="ECO:0000256" key="7">
    <source>
        <dbReference type="ARBA" id="ARBA00022970"/>
    </source>
</evidence>
<dbReference type="GO" id="GO:0005886">
    <property type="term" value="C:plasma membrane"/>
    <property type="evidence" value="ECO:0007669"/>
    <property type="project" value="UniProtKB-SubCell"/>
</dbReference>
<dbReference type="EMBL" id="JGYP01000005">
    <property type="protein sequence ID" value="KFI44906.1"/>
    <property type="molecule type" value="Genomic_DNA"/>
</dbReference>
<dbReference type="AlphaFoldDB" id="A0A086ZEF6"/>
<dbReference type="PANTHER" id="PTHR43166">
    <property type="entry name" value="AMINO ACID IMPORT ATP-BINDING PROTEIN"/>
    <property type="match status" value="1"/>
</dbReference>
<protein>
    <submittedName>
        <fullName evidence="11">Amino acid ABC transporter ATP-binding protein</fullName>
        <ecNumber evidence="11">3.6.3.31</ecNumber>
    </submittedName>
</protein>
<keyword evidence="7" id="KW-0029">Amino-acid transport</keyword>
<evidence type="ECO:0000256" key="9">
    <source>
        <dbReference type="SAM" id="MobiDB-lite"/>
    </source>
</evidence>
<dbReference type="GO" id="GO:0015424">
    <property type="term" value="F:ABC-type amino acid transporter activity"/>
    <property type="evidence" value="ECO:0007669"/>
    <property type="project" value="InterPro"/>
</dbReference>
<dbReference type="InterPro" id="IPR017871">
    <property type="entry name" value="ABC_transporter-like_CS"/>
</dbReference>
<dbReference type="InterPro" id="IPR003593">
    <property type="entry name" value="AAA+_ATPase"/>
</dbReference>
<evidence type="ECO:0000256" key="3">
    <source>
        <dbReference type="ARBA" id="ARBA00022448"/>
    </source>
</evidence>
<dbReference type="InterPro" id="IPR030679">
    <property type="entry name" value="ABC_ATPase_HisP-typ"/>
</dbReference>
<evidence type="ECO:0000256" key="6">
    <source>
        <dbReference type="ARBA" id="ARBA00022840"/>
    </source>
</evidence>
<dbReference type="PANTHER" id="PTHR43166:SF9">
    <property type="entry name" value="GLUTAMATE_ASPARTATE IMPORT ATP-BINDING PROTEIN GLTL"/>
    <property type="match status" value="1"/>
</dbReference>
<evidence type="ECO:0000256" key="2">
    <source>
        <dbReference type="ARBA" id="ARBA00005417"/>
    </source>
</evidence>
<keyword evidence="12" id="KW-1185">Reference proteome</keyword>
<evidence type="ECO:0000256" key="8">
    <source>
        <dbReference type="ARBA" id="ARBA00023136"/>
    </source>
</evidence>
<dbReference type="GO" id="GO:0005524">
    <property type="term" value="F:ATP binding"/>
    <property type="evidence" value="ECO:0007669"/>
    <property type="project" value="UniProtKB-KW"/>
</dbReference>
<dbReference type="PIRSF" id="PIRSF039085">
    <property type="entry name" value="ABC_ATPase_HisP"/>
    <property type="match status" value="1"/>
</dbReference>
<feature type="region of interest" description="Disordered" evidence="9">
    <location>
        <begin position="1"/>
        <end position="32"/>
    </location>
</feature>
<organism evidence="11 12">
    <name type="scientific">Bifidobacterium bohemicum DSM 22767</name>
    <dbReference type="NCBI Taxonomy" id="1437606"/>
    <lineage>
        <taxon>Bacteria</taxon>
        <taxon>Bacillati</taxon>
        <taxon>Actinomycetota</taxon>
        <taxon>Actinomycetes</taxon>
        <taxon>Bifidobacteriales</taxon>
        <taxon>Bifidobacteriaceae</taxon>
        <taxon>Bifidobacterium</taxon>
    </lineage>
</organism>
<dbReference type="PROSITE" id="PS50893">
    <property type="entry name" value="ABC_TRANSPORTER_2"/>
    <property type="match status" value="1"/>
</dbReference>
<evidence type="ECO:0000256" key="4">
    <source>
        <dbReference type="ARBA" id="ARBA00022475"/>
    </source>
</evidence>
<proteinExistence type="inferred from homology"/>
<evidence type="ECO:0000256" key="1">
    <source>
        <dbReference type="ARBA" id="ARBA00004202"/>
    </source>
</evidence>
<dbReference type="Proteomes" id="UP000029096">
    <property type="component" value="Unassembled WGS sequence"/>
</dbReference>
<keyword evidence="3" id="KW-0813">Transport</keyword>
<evidence type="ECO:0000313" key="11">
    <source>
        <dbReference type="EMBL" id="KFI44906.1"/>
    </source>
</evidence>
<keyword evidence="6 11" id="KW-0067">ATP-binding</keyword>
<comment type="subcellular location">
    <subcellularLocation>
        <location evidence="1">Cell membrane</location>
        <topology evidence="1">Peripheral membrane protein</topology>
    </subcellularLocation>
</comment>
<dbReference type="InterPro" id="IPR027417">
    <property type="entry name" value="P-loop_NTPase"/>
</dbReference>
<dbReference type="InterPro" id="IPR050086">
    <property type="entry name" value="MetN_ABC_transporter-like"/>
</dbReference>
<dbReference type="Pfam" id="PF00005">
    <property type="entry name" value="ABC_tran"/>
    <property type="match status" value="1"/>
</dbReference>
<dbReference type="STRING" id="1437606.BBOH_1637"/>
<dbReference type="eggNOG" id="COG1126">
    <property type="taxonomic scope" value="Bacteria"/>
</dbReference>
<keyword evidence="4" id="KW-1003">Cell membrane</keyword>
<dbReference type="Gene3D" id="3.40.50.300">
    <property type="entry name" value="P-loop containing nucleotide triphosphate hydrolases"/>
    <property type="match status" value="1"/>
</dbReference>
<dbReference type="InterPro" id="IPR003439">
    <property type="entry name" value="ABC_transporter-like_ATP-bd"/>
</dbReference>
<dbReference type="SMART" id="SM00382">
    <property type="entry name" value="AAA"/>
    <property type="match status" value="1"/>
</dbReference>
<sequence length="300" mass="32836">MSETTRPMQTKKTTDGGTVTASPNMTSTTKTADMTATTLATTLAEPKQPPCDQDDAKTVLQVRNICKSYGANHVLHGVSFDIRAHQVVALLGPSGSGKSTLMKCINLLERVDDGQIMLNGTDITDPRVDADESRARIGVVFQQFNLFPHMTVLRNVTLGAIKVHHWNRHDAEAKAHVLLKRIGMDGKADSYPDQLSGGQQQRVAIARALMADPELLLLDEITSALDPMLVGEVLELVTELKTQGTTILMATHEMEFAHHAADRVLLLRNGSIAEDGTPCEVMDESQDPATQDFFAHFRQR</sequence>
<name>A0A086ZEF6_9BIFI</name>
<reference evidence="11 12" key="1">
    <citation type="submission" date="2014-03" db="EMBL/GenBank/DDBJ databases">
        <title>Genomics of Bifidobacteria.</title>
        <authorList>
            <person name="Ventura M."/>
            <person name="Milani C."/>
            <person name="Lugli G.A."/>
        </authorList>
    </citation>
    <scope>NUCLEOTIDE SEQUENCE [LARGE SCALE GENOMIC DNA]</scope>
    <source>
        <strain evidence="11 12">DSM 22767</strain>
    </source>
</reference>
<dbReference type="SUPFAM" id="SSF52540">
    <property type="entry name" value="P-loop containing nucleoside triphosphate hydrolases"/>
    <property type="match status" value="1"/>
</dbReference>
<gene>
    <name evidence="11" type="ORF">BBOH_1637</name>
</gene>
<keyword evidence="5" id="KW-0547">Nucleotide-binding</keyword>
<feature type="compositionally biased region" description="Polar residues" evidence="9">
    <location>
        <begin position="1"/>
        <end position="25"/>
    </location>
</feature>
<dbReference type="PROSITE" id="PS00211">
    <property type="entry name" value="ABC_TRANSPORTER_1"/>
    <property type="match status" value="1"/>
</dbReference>
<feature type="domain" description="ABC transporter" evidence="10">
    <location>
        <begin position="60"/>
        <end position="294"/>
    </location>
</feature>